<dbReference type="PANTHER" id="PTHR11742:SF55">
    <property type="entry name" value="ENDOPLASMIC RETICULUM MANNOSYL-OLIGOSACCHARIDE 1,2-ALPHA-MANNOSIDASE"/>
    <property type="match status" value="1"/>
</dbReference>
<keyword evidence="6" id="KW-0106">Calcium</keyword>
<dbReference type="GO" id="GO:0004571">
    <property type="term" value="F:mannosyl-oligosaccharide 1,2-alpha-mannosidase activity"/>
    <property type="evidence" value="ECO:0007669"/>
    <property type="project" value="UniProtKB-EC"/>
</dbReference>
<protein>
    <recommendedName>
        <fullName evidence="10">alpha-1,2-Mannosidase</fullName>
        <ecNumber evidence="10">3.2.1.-</ecNumber>
    </recommendedName>
</protein>
<dbReference type="GO" id="GO:0016020">
    <property type="term" value="C:membrane"/>
    <property type="evidence" value="ECO:0007669"/>
    <property type="project" value="InterPro"/>
</dbReference>
<comment type="catalytic activity">
    <reaction evidence="9">
        <text>N(4)-(alpha-D-Man-(1-&gt;2)-alpha-D-Man-(1-&gt;2)-alpha-D-Man-(1-&gt;3)-[alpha-D-Man-(1-&gt;2)-alpha-D-Man-(1-&gt;3)-[alpha-D-Man-(1-&gt;2)-alpha-D-Man-(1-&gt;6)]-alpha-D-Man-(1-&gt;6)]-beta-D-Man-(1-&gt;4)-beta-D-GlcNAc-(1-&gt;4)-beta-D-GlcNAc)-L-asparaginyl-[protein] (N-glucan mannose isomer 9A1,2,3B1,2,3) + 4 H2O = N(4)-(alpha-D-Man-(1-&gt;3)-[alpha-D-Man-(1-&gt;3)-[alpha-D-Man-(1-&gt;6)]-alpha-D-Man-(1-&gt;6)]-beta-D-Man-(1-&gt;4)-beta-D-GlcNAc-(1-&gt;4)-beta-D-GlcNAc)-L-asparaginyl-[protein] (N-glucan mannose isomer 5A1,2) + 4 beta-D-mannose</text>
        <dbReference type="Rhea" id="RHEA:56008"/>
        <dbReference type="Rhea" id="RHEA-COMP:14356"/>
        <dbReference type="Rhea" id="RHEA-COMP:14367"/>
        <dbReference type="ChEBI" id="CHEBI:15377"/>
        <dbReference type="ChEBI" id="CHEBI:28563"/>
        <dbReference type="ChEBI" id="CHEBI:59087"/>
        <dbReference type="ChEBI" id="CHEBI:139493"/>
        <dbReference type="EC" id="3.2.1.113"/>
    </reaction>
</comment>
<dbReference type="GO" id="GO:0005509">
    <property type="term" value="F:calcium ion binding"/>
    <property type="evidence" value="ECO:0007669"/>
    <property type="project" value="InterPro"/>
</dbReference>
<accession>A0AAP0N691</accession>
<dbReference type="AlphaFoldDB" id="A0AAP0N691"/>
<dbReference type="Proteomes" id="UP001415857">
    <property type="component" value="Unassembled WGS sequence"/>
</dbReference>
<dbReference type="EC" id="3.2.1.-" evidence="10"/>
<keyword evidence="12" id="KW-1185">Reference proteome</keyword>
<comment type="pathway">
    <text evidence="2">Protein modification; protein glycosylation.</text>
</comment>
<dbReference type="PRINTS" id="PR00747">
    <property type="entry name" value="GLYHDRLASE47"/>
</dbReference>
<reference evidence="11 12" key="1">
    <citation type="journal article" date="2024" name="Plant J.">
        <title>Genome sequences and population genomics reveal climatic adaptation and genomic divergence between two closely related sweetgum species.</title>
        <authorList>
            <person name="Xu W.Q."/>
            <person name="Ren C.Q."/>
            <person name="Zhang X.Y."/>
            <person name="Comes H.P."/>
            <person name="Liu X.H."/>
            <person name="Li Y.G."/>
            <person name="Kettle C.J."/>
            <person name="Jalonen R."/>
            <person name="Gaisberger H."/>
            <person name="Ma Y.Z."/>
            <person name="Qiu Y.X."/>
        </authorList>
    </citation>
    <scope>NUCLEOTIDE SEQUENCE [LARGE SCALE GENOMIC DNA]</scope>
    <source>
        <strain evidence="11">Hangzhou</strain>
    </source>
</reference>
<dbReference type="GO" id="GO:0005768">
    <property type="term" value="C:endosome"/>
    <property type="evidence" value="ECO:0007669"/>
    <property type="project" value="TreeGrafter"/>
</dbReference>
<dbReference type="GO" id="GO:0005802">
    <property type="term" value="C:trans-Golgi network"/>
    <property type="evidence" value="ECO:0007669"/>
    <property type="project" value="TreeGrafter"/>
</dbReference>
<dbReference type="GO" id="GO:0005783">
    <property type="term" value="C:endoplasmic reticulum"/>
    <property type="evidence" value="ECO:0007669"/>
    <property type="project" value="TreeGrafter"/>
</dbReference>
<organism evidence="11 12">
    <name type="scientific">Liquidambar formosana</name>
    <name type="common">Formosan gum</name>
    <dbReference type="NCBI Taxonomy" id="63359"/>
    <lineage>
        <taxon>Eukaryota</taxon>
        <taxon>Viridiplantae</taxon>
        <taxon>Streptophyta</taxon>
        <taxon>Embryophyta</taxon>
        <taxon>Tracheophyta</taxon>
        <taxon>Spermatophyta</taxon>
        <taxon>Magnoliopsida</taxon>
        <taxon>eudicotyledons</taxon>
        <taxon>Gunneridae</taxon>
        <taxon>Pentapetalae</taxon>
        <taxon>Saxifragales</taxon>
        <taxon>Altingiaceae</taxon>
        <taxon>Liquidambar</taxon>
    </lineage>
</organism>
<dbReference type="InterPro" id="IPR050749">
    <property type="entry name" value="Glycosyl_Hydrolase_47"/>
</dbReference>
<keyword evidence="4" id="KW-0479">Metal-binding</keyword>
<sequence length="124" mass="13389">MGSDELMPLSQRGVDGLGGLGATVVDALDTAMIMGLDEVVSEAGSWIETNLQDRINQKGQVNLFETTIRVLGGLLSAYHLSGGEQGLNSTHKGPQPIVYLETARNLADRLLSCFYFQSNIYSLQ</sequence>
<evidence type="ECO:0000256" key="3">
    <source>
        <dbReference type="ARBA" id="ARBA00007658"/>
    </source>
</evidence>
<evidence type="ECO:0000313" key="11">
    <source>
        <dbReference type="EMBL" id="KAK9267302.1"/>
    </source>
</evidence>
<comment type="cofactor">
    <cofactor evidence="1">
        <name>Ca(2+)</name>
        <dbReference type="ChEBI" id="CHEBI:29108"/>
    </cofactor>
</comment>
<dbReference type="InterPro" id="IPR001382">
    <property type="entry name" value="Glyco_hydro_47"/>
</dbReference>
<comment type="caution">
    <text evidence="11">The sequence shown here is derived from an EMBL/GenBank/DDBJ whole genome shotgun (WGS) entry which is preliminary data.</text>
</comment>
<name>A0AAP0N691_LIQFO</name>
<proteinExistence type="inferred from homology"/>
<evidence type="ECO:0000256" key="7">
    <source>
        <dbReference type="ARBA" id="ARBA00023157"/>
    </source>
</evidence>
<dbReference type="Gene3D" id="1.50.10.10">
    <property type="match status" value="1"/>
</dbReference>
<gene>
    <name evidence="11" type="ORF">L1049_009725</name>
</gene>
<dbReference type="EMBL" id="JBBPBK010000016">
    <property type="protein sequence ID" value="KAK9267302.1"/>
    <property type="molecule type" value="Genomic_DNA"/>
</dbReference>
<dbReference type="InterPro" id="IPR012341">
    <property type="entry name" value="6hp_glycosidase-like_sf"/>
</dbReference>
<dbReference type="SUPFAM" id="SSF48225">
    <property type="entry name" value="Seven-hairpin glycosidases"/>
    <property type="match status" value="1"/>
</dbReference>
<comment type="catalytic activity">
    <reaction evidence="8">
        <text>N(4)-(alpha-D-Man-(1-&gt;2)-alpha-D-Man-(1-&gt;2)-alpha-D-Man-(1-&gt;3)-[alpha-D-Man-(1-&gt;3)-[alpha-D-Man-(1-&gt;2)-alpha-D-Man-(1-&gt;6)]-alpha-D-Man-(1-&gt;6)]-beta-D-Man-(1-&gt;4)-beta-D-GlcNAc-(1-&gt;4)-beta-D-GlcNAc)-L-asparaginyl-[protein] (N-glucan mannose isomer 8A1,2,3B1,3) + 3 H2O = N(4)-(alpha-D-Man-(1-&gt;3)-[alpha-D-Man-(1-&gt;3)-[alpha-D-Man-(1-&gt;6)]-alpha-D-Man-(1-&gt;6)]-beta-D-Man-(1-&gt;4)-beta-D-GlcNAc-(1-&gt;4)-beta-D-GlcNAc)-L-asparaginyl-[protein] (N-glucan mannose isomer 5A1,2) + 3 beta-D-mannose</text>
        <dbReference type="Rhea" id="RHEA:56028"/>
        <dbReference type="Rhea" id="RHEA-COMP:14358"/>
        <dbReference type="Rhea" id="RHEA-COMP:14367"/>
        <dbReference type="ChEBI" id="CHEBI:15377"/>
        <dbReference type="ChEBI" id="CHEBI:28563"/>
        <dbReference type="ChEBI" id="CHEBI:59087"/>
        <dbReference type="ChEBI" id="CHEBI:60628"/>
        <dbReference type="EC" id="3.2.1.113"/>
    </reaction>
</comment>
<evidence type="ECO:0000313" key="12">
    <source>
        <dbReference type="Proteomes" id="UP001415857"/>
    </source>
</evidence>
<evidence type="ECO:0000256" key="6">
    <source>
        <dbReference type="ARBA" id="ARBA00022837"/>
    </source>
</evidence>
<keyword evidence="7" id="KW-1015">Disulfide bond</keyword>
<comment type="similarity">
    <text evidence="3 10">Belongs to the glycosyl hydrolase 47 family.</text>
</comment>
<dbReference type="InterPro" id="IPR036026">
    <property type="entry name" value="Seven-hairpin_glycosidases"/>
</dbReference>
<keyword evidence="5 10" id="KW-0378">Hydrolase</keyword>
<evidence type="ECO:0000256" key="5">
    <source>
        <dbReference type="ARBA" id="ARBA00022801"/>
    </source>
</evidence>
<dbReference type="PANTHER" id="PTHR11742">
    <property type="entry name" value="MANNOSYL-OLIGOSACCHARIDE ALPHA-1,2-MANNOSIDASE-RELATED"/>
    <property type="match status" value="1"/>
</dbReference>
<evidence type="ECO:0000256" key="2">
    <source>
        <dbReference type="ARBA" id="ARBA00004922"/>
    </source>
</evidence>
<evidence type="ECO:0000256" key="1">
    <source>
        <dbReference type="ARBA" id="ARBA00001913"/>
    </source>
</evidence>
<evidence type="ECO:0000256" key="4">
    <source>
        <dbReference type="ARBA" id="ARBA00022723"/>
    </source>
</evidence>
<evidence type="ECO:0000256" key="10">
    <source>
        <dbReference type="RuleBase" id="RU361193"/>
    </source>
</evidence>
<dbReference type="GO" id="GO:0005975">
    <property type="term" value="P:carbohydrate metabolic process"/>
    <property type="evidence" value="ECO:0007669"/>
    <property type="project" value="InterPro"/>
</dbReference>
<evidence type="ECO:0000256" key="9">
    <source>
        <dbReference type="ARBA" id="ARBA00048605"/>
    </source>
</evidence>
<keyword evidence="10" id="KW-0326">Glycosidase</keyword>
<evidence type="ECO:0000256" key="8">
    <source>
        <dbReference type="ARBA" id="ARBA00047669"/>
    </source>
</evidence>
<dbReference type="Pfam" id="PF01532">
    <property type="entry name" value="Glyco_hydro_47"/>
    <property type="match status" value="1"/>
</dbReference>